<reference evidence="1 3" key="1">
    <citation type="journal article" date="2014" name="BMC Genomics">
        <title>Genome sequence of Anopheles sinensis provides insight into genetics basis of mosquito competence for malaria parasites.</title>
        <authorList>
            <person name="Zhou D."/>
            <person name="Zhang D."/>
            <person name="Ding G."/>
            <person name="Shi L."/>
            <person name="Hou Q."/>
            <person name="Ye Y."/>
            <person name="Xu Y."/>
            <person name="Zhou H."/>
            <person name="Xiong C."/>
            <person name="Li S."/>
            <person name="Yu J."/>
            <person name="Hong S."/>
            <person name="Yu X."/>
            <person name="Zou P."/>
            <person name="Chen C."/>
            <person name="Chang X."/>
            <person name="Wang W."/>
            <person name="Lv Y."/>
            <person name="Sun Y."/>
            <person name="Ma L."/>
            <person name="Shen B."/>
            <person name="Zhu C."/>
        </authorList>
    </citation>
    <scope>NUCLEOTIDE SEQUENCE [LARGE SCALE GENOMIC DNA]</scope>
</reference>
<dbReference type="AlphaFoldDB" id="A0A084W0Z2"/>
<organism evidence="1">
    <name type="scientific">Anopheles sinensis</name>
    <name type="common">Mosquito</name>
    <dbReference type="NCBI Taxonomy" id="74873"/>
    <lineage>
        <taxon>Eukaryota</taxon>
        <taxon>Metazoa</taxon>
        <taxon>Ecdysozoa</taxon>
        <taxon>Arthropoda</taxon>
        <taxon>Hexapoda</taxon>
        <taxon>Insecta</taxon>
        <taxon>Pterygota</taxon>
        <taxon>Neoptera</taxon>
        <taxon>Endopterygota</taxon>
        <taxon>Diptera</taxon>
        <taxon>Nematocera</taxon>
        <taxon>Culicoidea</taxon>
        <taxon>Culicidae</taxon>
        <taxon>Anophelinae</taxon>
        <taxon>Anopheles</taxon>
    </lineage>
</organism>
<reference evidence="2" key="2">
    <citation type="submission" date="2020-05" db="UniProtKB">
        <authorList>
            <consortium name="EnsemblMetazoa"/>
        </authorList>
    </citation>
    <scope>IDENTIFICATION</scope>
</reference>
<gene>
    <name evidence="1" type="ORF">ZHAS_00011620</name>
</gene>
<evidence type="ECO:0000313" key="1">
    <source>
        <dbReference type="EMBL" id="KFB43886.1"/>
    </source>
</evidence>
<sequence>MTPGGYYRTGVYTPQHPLSLPFRPVPITAGYRKVPLQVRTIQQLTATACTDKARKLATFLPLVLHLVWCGCDSVNRWWQSYRPSEELSMAVAIAGPKS</sequence>
<dbReference type="EMBL" id="ATLV01019166">
    <property type="status" value="NOT_ANNOTATED_CDS"/>
    <property type="molecule type" value="Genomic_DNA"/>
</dbReference>
<proteinExistence type="predicted"/>
<accession>A0A084W0Z2</accession>
<dbReference type="EnsemblMetazoa" id="ASIC011620-RA">
    <property type="protein sequence ID" value="ASIC011620-PA"/>
    <property type="gene ID" value="ASIC011620"/>
</dbReference>
<evidence type="ECO:0000313" key="2">
    <source>
        <dbReference type="EnsemblMetazoa" id="ASIC011620-PA"/>
    </source>
</evidence>
<name>A0A084W0Z2_ANOSI</name>
<dbReference type="Proteomes" id="UP000030765">
    <property type="component" value="Unassembled WGS sequence"/>
</dbReference>
<dbReference type="EMBL" id="KE525263">
    <property type="protein sequence ID" value="KFB43886.1"/>
    <property type="molecule type" value="Genomic_DNA"/>
</dbReference>
<evidence type="ECO:0000313" key="3">
    <source>
        <dbReference type="Proteomes" id="UP000030765"/>
    </source>
</evidence>
<protein>
    <submittedName>
        <fullName evidence="1 2">Hemolysin BL binding component</fullName>
    </submittedName>
</protein>
<keyword evidence="3" id="KW-1185">Reference proteome</keyword>
<dbReference type="VEuPathDB" id="VectorBase:ASIC011620"/>